<name>A0A286UIS7_9AGAM</name>
<keyword evidence="4" id="KW-1185">Reference proteome</keyword>
<feature type="compositionally biased region" description="Basic and acidic residues" evidence="2">
    <location>
        <begin position="1"/>
        <end position="17"/>
    </location>
</feature>
<feature type="compositionally biased region" description="Polar residues" evidence="2">
    <location>
        <begin position="18"/>
        <end position="30"/>
    </location>
</feature>
<feature type="region of interest" description="Disordered" evidence="2">
    <location>
        <begin position="367"/>
        <end position="440"/>
    </location>
</feature>
<evidence type="ECO:0000313" key="4">
    <source>
        <dbReference type="Proteomes" id="UP000217199"/>
    </source>
</evidence>
<sequence>MHEPDVSSPHSQHDHESTNSPRPLSPADSQMTNSLYRANATMDELTATLAKVSRGPTSGGTNSEPLSCCCGNSDCLRLLAWNEHQSKLESRLILCAEVGQALLEKHEAYIRRHGNREDSETEDELSRPGTPTAHHPPQEPEVHVDELILENKSLEKKLNTAFINAEIAESSNKALLRELEEARETISQLTINQAKSTGWEARLSATTQDNEDLRQELDVERQRAKSAETHVQALKERCAKLQSEVGHLYDEMDLQKQSRTELSQEILRDARARLEMVQQQQFGHTLVTNSPEVNQVMESLVADNEALKRDVAELQNLLVEAREDVKTMREEVEEVRASNGSMRRISVSRPSHVHTFSWASSFGQAPLSPISRSANQSTQPTDAETRPISPPVSRAASESRYSAICNPRPRYPSSHLNLDTDDQSLRSGTPDFAEKKSPRRPLLLLTQSRGIQTDEISWSNLFGPVFRSSTDDGSSATPPTDGRSESSSIADSQTHASTIAAVVDRASNLFQRLSQADARTLSNRLKRQRLAGDVSHLSHTTISSILSEAHSLRSHFRGVLEDERAISTCTRRDLRALLSLLREIFVELGQIRVTLNDIILNPSLAPKIAEAAMDPSKGLENGQERSNHATGSSAGGWMAPLSRLFGGVAATSQESKATERPAVPNRSASVSVLSSSTIKQKQAKLVPKLGPALAASTTTVNVEFSGTGVGRSTTSSELTISTVVNSGIETERSTTPVPGASSSRAAVMGIFAGAPPTPTADPWVFVSERPQRRLRNPQSTIDMRSATLQRPLIKRTSSRLPLQVDAVIDIDSAIQDDEDDDDGQSTVPESLLERTLRPRGLSDSSIRSSFLADEEFPRSPAVNHPSVPVSTPISPPRPRTSLPVPGNSSLRQKAYPGSRGSVLKVFSKAFTLPTLSVPAPESIPSNPPSNVTTDSTIATNKPDSPLDAGISRATSPRRMNILPSFAHWAATQAGLDADAREEFVGSIRDRIDDDQLGGRRGWLDIQGREI</sequence>
<organism evidence="3 4">
    <name type="scientific">Pyrrhoderma noxium</name>
    <dbReference type="NCBI Taxonomy" id="2282107"/>
    <lineage>
        <taxon>Eukaryota</taxon>
        <taxon>Fungi</taxon>
        <taxon>Dikarya</taxon>
        <taxon>Basidiomycota</taxon>
        <taxon>Agaricomycotina</taxon>
        <taxon>Agaricomycetes</taxon>
        <taxon>Hymenochaetales</taxon>
        <taxon>Hymenochaetaceae</taxon>
        <taxon>Pyrrhoderma</taxon>
    </lineage>
</organism>
<feature type="coiled-coil region" evidence="1">
    <location>
        <begin position="297"/>
        <end position="338"/>
    </location>
</feature>
<feature type="compositionally biased region" description="Polar residues" evidence="2">
    <location>
        <begin position="469"/>
        <end position="478"/>
    </location>
</feature>
<feature type="region of interest" description="Disordered" evidence="2">
    <location>
        <begin position="1"/>
        <end position="30"/>
    </location>
</feature>
<feature type="compositionally biased region" description="Acidic residues" evidence="2">
    <location>
        <begin position="814"/>
        <end position="823"/>
    </location>
</feature>
<dbReference type="STRING" id="2282107.A0A286UIS7"/>
<evidence type="ECO:0000256" key="1">
    <source>
        <dbReference type="SAM" id="Coils"/>
    </source>
</evidence>
<feature type="compositionally biased region" description="Polar residues" evidence="2">
    <location>
        <begin position="928"/>
        <end position="942"/>
    </location>
</feature>
<dbReference type="Proteomes" id="UP000217199">
    <property type="component" value="Unassembled WGS sequence"/>
</dbReference>
<gene>
    <name evidence="3" type="ORF">PNOK_0443100</name>
</gene>
<comment type="caution">
    <text evidence="3">The sequence shown here is derived from an EMBL/GenBank/DDBJ whole genome shotgun (WGS) entry which is preliminary data.</text>
</comment>
<proteinExistence type="predicted"/>
<dbReference type="EMBL" id="NBII01000004">
    <property type="protein sequence ID" value="PAV19497.1"/>
    <property type="molecule type" value="Genomic_DNA"/>
</dbReference>
<accession>A0A286UIS7</accession>
<feature type="region of interest" description="Disordered" evidence="2">
    <location>
        <begin position="650"/>
        <end position="671"/>
    </location>
</feature>
<reference evidence="3 4" key="1">
    <citation type="journal article" date="2017" name="Mol. Ecol.">
        <title>Comparative and population genomic landscape of Phellinus noxius: A hypervariable fungus causing root rot in trees.</title>
        <authorList>
            <person name="Chung C.L."/>
            <person name="Lee T.J."/>
            <person name="Akiba M."/>
            <person name="Lee H.H."/>
            <person name="Kuo T.H."/>
            <person name="Liu D."/>
            <person name="Ke H.M."/>
            <person name="Yokoi T."/>
            <person name="Roa M.B."/>
            <person name="Lu M.J."/>
            <person name="Chang Y.Y."/>
            <person name="Ann P.J."/>
            <person name="Tsai J.N."/>
            <person name="Chen C.Y."/>
            <person name="Tzean S.S."/>
            <person name="Ota Y."/>
            <person name="Hattori T."/>
            <person name="Sahashi N."/>
            <person name="Liou R.F."/>
            <person name="Kikuchi T."/>
            <person name="Tsai I.J."/>
        </authorList>
    </citation>
    <scope>NUCLEOTIDE SEQUENCE [LARGE SCALE GENOMIC DNA]</scope>
    <source>
        <strain evidence="3 4">FFPRI411160</strain>
    </source>
</reference>
<feature type="region of interest" description="Disordered" evidence="2">
    <location>
        <begin position="920"/>
        <end position="947"/>
    </location>
</feature>
<feature type="region of interest" description="Disordered" evidence="2">
    <location>
        <begin position="469"/>
        <end position="491"/>
    </location>
</feature>
<dbReference type="InParanoid" id="A0A286UIS7"/>
<protein>
    <submittedName>
        <fullName evidence="3">Uncharacterized protein</fullName>
    </submittedName>
</protein>
<dbReference type="AlphaFoldDB" id="A0A286UIS7"/>
<evidence type="ECO:0000256" key="2">
    <source>
        <dbReference type="SAM" id="MobiDB-lite"/>
    </source>
</evidence>
<dbReference type="OrthoDB" id="4088568at2759"/>
<feature type="coiled-coil region" evidence="1">
    <location>
        <begin position="144"/>
        <end position="251"/>
    </location>
</feature>
<evidence type="ECO:0000313" key="3">
    <source>
        <dbReference type="EMBL" id="PAV19497.1"/>
    </source>
</evidence>
<feature type="region of interest" description="Disordered" evidence="2">
    <location>
        <begin position="813"/>
        <end position="843"/>
    </location>
</feature>
<keyword evidence="1" id="KW-0175">Coiled coil</keyword>
<feature type="compositionally biased region" description="Polar residues" evidence="2">
    <location>
        <begin position="370"/>
        <end position="382"/>
    </location>
</feature>
<feature type="region of interest" description="Disordered" evidence="2">
    <location>
        <begin position="857"/>
        <end position="895"/>
    </location>
</feature>
<feature type="region of interest" description="Disordered" evidence="2">
    <location>
        <begin position="112"/>
        <end position="141"/>
    </location>
</feature>